<feature type="zinc finger region" evidence="16">
    <location>
        <begin position="97"/>
        <end position="133"/>
    </location>
</feature>
<evidence type="ECO:0000256" key="15">
    <source>
        <dbReference type="ARBA" id="ARBA00023323"/>
    </source>
</evidence>
<keyword evidence="13 16" id="KW-1035">Host cytoplasm</keyword>
<dbReference type="EMBL" id="DQ099426">
    <property type="protein sequence ID" value="AAZ20326.1"/>
    <property type="molecule type" value="Genomic_DNA"/>
</dbReference>
<feature type="zinc finger region" evidence="16">
    <location>
        <begin position="24"/>
        <end position="60"/>
    </location>
</feature>
<evidence type="ECO:0000256" key="11">
    <source>
        <dbReference type="ARBA" id="ARBA00023159"/>
    </source>
</evidence>
<comment type="caution">
    <text evidence="16">Lacks conserved residue(s) required for the propagation of feature annotation.</text>
</comment>
<proteinExistence type="inferred from homology"/>
<comment type="subunit">
    <text evidence="16">Forms homodimers. Interacts with ubiquitin-protein ligase UBE3A/E6-AP; this interaction stimulates UBE3A ubiquitin activity. Interacts with host BAK1.</text>
</comment>
<evidence type="ECO:0000256" key="17">
    <source>
        <dbReference type="RuleBase" id="RU363123"/>
    </source>
</evidence>
<keyword evidence="5 16" id="KW-1090">Inhibition of host innate immune response by virus</keyword>
<dbReference type="GO" id="GO:0039648">
    <property type="term" value="P:symbiont-mediated perturbation of host ubiquitin-like protein modification"/>
    <property type="evidence" value="ECO:0007669"/>
    <property type="project" value="UniProtKB-UniRule"/>
</dbReference>
<evidence type="ECO:0000313" key="19">
    <source>
        <dbReference type="EMBL" id="AAZ20324.1"/>
    </source>
</evidence>
<accession>Q5MFX1</accession>
<evidence type="ECO:0000313" key="18">
    <source>
        <dbReference type="EMBL" id="AAV98683.1"/>
    </source>
</evidence>
<evidence type="ECO:0000256" key="14">
    <source>
        <dbReference type="ARBA" id="ARBA00023280"/>
    </source>
</evidence>
<evidence type="ECO:0000256" key="13">
    <source>
        <dbReference type="ARBA" id="ARBA00023200"/>
    </source>
</evidence>
<keyword evidence="11 16" id="KW-0010">Activator</keyword>
<organism evidence="18">
    <name type="scientific">Florida manatee papillomavirus</name>
    <dbReference type="NCBI Taxonomy" id="255363"/>
    <lineage>
        <taxon>Viruses</taxon>
        <taxon>Monodnaviria</taxon>
        <taxon>Shotokuvirae</taxon>
        <taxon>Cossaviricota</taxon>
        <taxon>Papovaviricetes</taxon>
        <taxon>Zurhausenvirales</taxon>
        <taxon>Papillomaviridae</taxon>
        <taxon>manatee papillomaviruses</taxon>
    </lineage>
</organism>
<evidence type="ECO:0000256" key="3">
    <source>
        <dbReference type="ARBA" id="ARBA00022562"/>
    </source>
</evidence>
<evidence type="ECO:0000256" key="1">
    <source>
        <dbReference type="ARBA" id="ARBA00006346"/>
    </source>
</evidence>
<dbReference type="GO" id="GO:0042025">
    <property type="term" value="C:host cell nucleus"/>
    <property type="evidence" value="ECO:0007669"/>
    <property type="project" value="UniProtKB-SubCell"/>
</dbReference>
<evidence type="ECO:0000313" key="20">
    <source>
        <dbReference type="EMBL" id="AAZ20326.1"/>
    </source>
</evidence>
<dbReference type="EMBL" id="AY830704">
    <property type="protein sequence ID" value="AAV98684.1"/>
    <property type="molecule type" value="Genomic_DNA"/>
</dbReference>
<keyword evidence="14 16" id="KW-0899">Viral immunoevasion</keyword>
<dbReference type="InterPro" id="IPR038575">
    <property type="entry name" value="E6_sf"/>
</dbReference>
<keyword evidence="4 16" id="KW-0945">Host-virus interaction</keyword>
<comment type="subcellular location">
    <subcellularLocation>
        <location evidence="16 17">Host cytoplasm</location>
    </subcellularLocation>
    <subcellularLocation>
        <location evidence="16 17">Host nucleus</location>
    </subcellularLocation>
</comment>
<dbReference type="GO" id="GO:0008270">
    <property type="term" value="F:zinc ion binding"/>
    <property type="evidence" value="ECO:0007669"/>
    <property type="project" value="UniProtKB-KW"/>
</dbReference>
<dbReference type="GO" id="GO:0052170">
    <property type="term" value="P:symbiont-mediated suppression of host innate immune response"/>
    <property type="evidence" value="ECO:0007669"/>
    <property type="project" value="UniProtKB-KW"/>
</dbReference>
<keyword evidence="8 16" id="KW-0862">Zinc</keyword>
<sequence>MEPRTLQELGLLFGITFGDLYLPCAFCNDILTFLDKSAFAFGQFTIAWRDGYPYGICRHCARTAAAYDMKFHLQKTVCVTEVESVTGIAFRDINVRCSACLRTLLPHEKGVLEAQHVSVHLIRNRWLARCTLCLTLH</sequence>
<evidence type="ECO:0000256" key="9">
    <source>
        <dbReference type="ARBA" id="ARBA00023015"/>
    </source>
</evidence>
<evidence type="ECO:0000256" key="16">
    <source>
        <dbReference type="HAMAP-Rule" id="MF_04006"/>
    </source>
</evidence>
<evidence type="ECO:0000256" key="8">
    <source>
        <dbReference type="ARBA" id="ARBA00022833"/>
    </source>
</evidence>
<gene>
    <name evidence="16" type="primary">E6</name>
</gene>
<protein>
    <recommendedName>
        <fullName evidence="16 17">Protein E6</fullName>
    </recommendedName>
</protein>
<keyword evidence="6 16" id="KW-0479">Metal-binding</keyword>
<dbReference type="EMBL" id="AY830705">
    <property type="protein sequence ID" value="AAV98685.1"/>
    <property type="molecule type" value="Genomic_DNA"/>
</dbReference>
<evidence type="ECO:0000256" key="10">
    <source>
        <dbReference type="ARBA" id="ARBA00023125"/>
    </source>
</evidence>
<dbReference type="GO" id="GO:0003677">
    <property type="term" value="F:DNA binding"/>
    <property type="evidence" value="ECO:0007669"/>
    <property type="project" value="UniProtKB-UniRule"/>
</dbReference>
<evidence type="ECO:0000256" key="12">
    <source>
        <dbReference type="ARBA" id="ARBA00023163"/>
    </source>
</evidence>
<evidence type="ECO:0000256" key="4">
    <source>
        <dbReference type="ARBA" id="ARBA00022581"/>
    </source>
</evidence>
<keyword evidence="9 16" id="KW-0805">Transcription regulation</keyword>
<dbReference type="HAMAP" id="MF_04006">
    <property type="entry name" value="HPV_E6"/>
    <property type="match status" value="1"/>
</dbReference>
<dbReference type="Pfam" id="PF00518">
    <property type="entry name" value="E6"/>
    <property type="match status" value="1"/>
</dbReference>
<dbReference type="Gene3D" id="3.30.240.40">
    <property type="entry name" value="E6 early regulatory protein"/>
    <property type="match status" value="2"/>
</dbReference>
<dbReference type="GO" id="GO:0006351">
    <property type="term" value="P:DNA-templated transcription"/>
    <property type="evidence" value="ECO:0007669"/>
    <property type="project" value="UniProtKB-UniRule"/>
</dbReference>
<name>Q5MFX1_9PAPI</name>
<dbReference type="InterPro" id="IPR001334">
    <property type="entry name" value="E6"/>
</dbReference>
<evidence type="ECO:0000256" key="2">
    <source>
        <dbReference type="ARBA" id="ARBA00022518"/>
    </source>
</evidence>
<dbReference type="GO" id="GO:0006355">
    <property type="term" value="P:regulation of DNA-templated transcription"/>
    <property type="evidence" value="ECO:0007669"/>
    <property type="project" value="UniProtKB-UniRule"/>
</dbReference>
<dbReference type="GO" id="GO:0052150">
    <property type="term" value="P:symbiont-mediated perturbation of host apoptosis"/>
    <property type="evidence" value="ECO:0007669"/>
    <property type="project" value="UniProtKB-KW"/>
</dbReference>
<comment type="similarity">
    <text evidence="1 16 17">Belongs to the papillomaviridae E6 protein family.</text>
</comment>
<keyword evidence="12 16" id="KW-0804">Transcription</keyword>
<dbReference type="SUPFAM" id="SSF161229">
    <property type="entry name" value="E6 C-terminal domain-like"/>
    <property type="match status" value="2"/>
</dbReference>
<evidence type="ECO:0000256" key="7">
    <source>
        <dbReference type="ARBA" id="ARBA00022771"/>
    </source>
</evidence>
<keyword evidence="3 16" id="KW-1048">Host nucleus</keyword>
<keyword evidence="15 16" id="KW-1119">Modulation of host cell apoptosis by virus</keyword>
<dbReference type="EMBL" id="AY830703">
    <property type="protein sequence ID" value="AAV98683.1"/>
    <property type="molecule type" value="Genomic_DNA"/>
</dbReference>
<keyword evidence="10 16" id="KW-0238">DNA-binding</keyword>
<keyword evidence="7 16" id="KW-0863">Zinc-finger</keyword>
<evidence type="ECO:0000256" key="5">
    <source>
        <dbReference type="ARBA" id="ARBA00022632"/>
    </source>
</evidence>
<evidence type="ECO:0000256" key="6">
    <source>
        <dbReference type="ARBA" id="ARBA00022723"/>
    </source>
</evidence>
<keyword evidence="2 16" id="KW-0244">Early protein</keyword>
<comment type="function">
    <text evidence="16">Plays a major role in the induction and maintenance of cellular transformation. E6 associates with host UBE3A/E6-AP ubiquitin-protein ligase and modulates its activity. Protects host keratinocytes from apoptosis by mediating the degradation of host BAK1. May also inhibit host immune response.</text>
</comment>
<reference evidence="18" key="1">
    <citation type="submission" date="2004-11" db="EMBL/GenBank/DDBJ databases">
        <authorList>
            <person name="Woodruff R.A."/>
            <person name="Bonde R.K."/>
            <person name="Romero C.H."/>
        </authorList>
    </citation>
    <scope>NUCLEOTIDE SEQUENCE</scope>
    <source>
        <strain evidence="19">Holly</strain>
        <strain evidence="20">Oakley</strain>
    </source>
</reference>
<dbReference type="GO" id="GO:0030430">
    <property type="term" value="C:host cell cytoplasm"/>
    <property type="evidence" value="ECO:0007669"/>
    <property type="project" value="UniProtKB-SubCell"/>
</dbReference>
<dbReference type="EMBL" id="DQ099425">
    <property type="protein sequence ID" value="AAZ20324.1"/>
    <property type="molecule type" value="Genomic_DNA"/>
</dbReference>
<dbReference type="GO" id="GO:0039502">
    <property type="term" value="P:symbiont-mediated suppression of host type I interferon-mediated signaling pathway"/>
    <property type="evidence" value="ECO:0007669"/>
    <property type="project" value="UniProtKB-UniRule"/>
</dbReference>